<organism evidence="1 2">
    <name type="scientific">Strongylocentrotus purpuratus</name>
    <name type="common">Purple sea urchin</name>
    <dbReference type="NCBI Taxonomy" id="7668"/>
    <lineage>
        <taxon>Eukaryota</taxon>
        <taxon>Metazoa</taxon>
        <taxon>Echinodermata</taxon>
        <taxon>Eleutherozoa</taxon>
        <taxon>Echinozoa</taxon>
        <taxon>Echinoidea</taxon>
        <taxon>Euechinoidea</taxon>
        <taxon>Echinacea</taxon>
        <taxon>Camarodonta</taxon>
        <taxon>Echinidea</taxon>
        <taxon>Strongylocentrotidae</taxon>
        <taxon>Strongylocentrotus</taxon>
    </lineage>
</organism>
<dbReference type="EnsemblMetazoa" id="XM_030995797">
    <property type="protein sequence ID" value="XP_030851657"/>
    <property type="gene ID" value="LOC115928517"/>
</dbReference>
<name>A0A7M7PKN4_STRPU</name>
<dbReference type="RefSeq" id="XP_030851657.1">
    <property type="nucleotide sequence ID" value="XM_030995797.1"/>
</dbReference>
<evidence type="ECO:0000313" key="1">
    <source>
        <dbReference type="EnsemblMetazoa" id="XP_030851657"/>
    </source>
</evidence>
<accession>A0A7M7PKN4</accession>
<protein>
    <recommendedName>
        <fullName evidence="3">Death domain-containing protein</fullName>
    </recommendedName>
</protein>
<keyword evidence="2" id="KW-1185">Reference proteome</keyword>
<reference evidence="2" key="1">
    <citation type="submission" date="2015-02" db="EMBL/GenBank/DDBJ databases">
        <title>Genome sequencing for Strongylocentrotus purpuratus.</title>
        <authorList>
            <person name="Murali S."/>
            <person name="Liu Y."/>
            <person name="Vee V."/>
            <person name="English A."/>
            <person name="Wang M."/>
            <person name="Skinner E."/>
            <person name="Han Y."/>
            <person name="Muzny D.M."/>
            <person name="Worley K.C."/>
            <person name="Gibbs R.A."/>
        </authorList>
    </citation>
    <scope>NUCLEOTIDE SEQUENCE</scope>
</reference>
<evidence type="ECO:0000313" key="2">
    <source>
        <dbReference type="Proteomes" id="UP000007110"/>
    </source>
</evidence>
<dbReference type="PANTHER" id="PTHR24407">
    <property type="entry name" value="PROTEIN KINASE DOMAIN-CONTAINING PROTEIN"/>
    <property type="match status" value="1"/>
</dbReference>
<dbReference type="KEGG" id="spu:115928517"/>
<dbReference type="InterPro" id="IPR011029">
    <property type="entry name" value="DEATH-like_dom_sf"/>
</dbReference>
<dbReference type="Proteomes" id="UP000007110">
    <property type="component" value="Unassembled WGS sequence"/>
</dbReference>
<dbReference type="PANTHER" id="PTHR24407:SF14">
    <property type="entry name" value="SIR2-LIKE DOMAIN-CONTAINING PROTEIN"/>
    <property type="match status" value="1"/>
</dbReference>
<dbReference type="InParanoid" id="A0A7M7PKN4"/>
<dbReference type="GeneID" id="115928517"/>
<dbReference type="AlphaFoldDB" id="A0A7M7PKN4"/>
<evidence type="ECO:0008006" key="3">
    <source>
        <dbReference type="Google" id="ProtNLM"/>
    </source>
</evidence>
<proteinExistence type="predicted"/>
<dbReference type="Gene3D" id="1.10.533.10">
    <property type="entry name" value="Death Domain, Fas"/>
    <property type="match status" value="1"/>
</dbReference>
<sequence>MKQGIVAHVISPFPRGLHFCRVRRTSYTMNGFCLLYLLLILLMRSGDIENNPGPNTAVSTVSDMEFLRLAKDILPSYYEAVGISLGVSYSELQSILIQKSNNYPNAFLHVFMRWNVMQQPPHSNKRQLLADKLRAIDLGGLSDRLLTESQIPNITDTN</sequence>
<dbReference type="CDD" id="cd01670">
    <property type="entry name" value="Death"/>
    <property type="match status" value="1"/>
</dbReference>
<reference evidence="1" key="2">
    <citation type="submission" date="2021-01" db="UniProtKB">
        <authorList>
            <consortium name="EnsemblMetazoa"/>
        </authorList>
    </citation>
    <scope>IDENTIFICATION</scope>
</reference>
<dbReference type="SUPFAM" id="SSF47986">
    <property type="entry name" value="DEATH domain"/>
    <property type="match status" value="1"/>
</dbReference>